<dbReference type="SMART" id="SM00895">
    <property type="entry name" value="FCD"/>
    <property type="match status" value="1"/>
</dbReference>
<evidence type="ECO:0000256" key="2">
    <source>
        <dbReference type="ARBA" id="ARBA00023125"/>
    </source>
</evidence>
<dbReference type="PANTHER" id="PTHR43537">
    <property type="entry name" value="TRANSCRIPTIONAL REGULATOR, GNTR FAMILY"/>
    <property type="match status" value="1"/>
</dbReference>
<dbReference type="InterPro" id="IPR036390">
    <property type="entry name" value="WH_DNA-bd_sf"/>
</dbReference>
<evidence type="ECO:0000256" key="4">
    <source>
        <dbReference type="SAM" id="MobiDB-lite"/>
    </source>
</evidence>
<dbReference type="SUPFAM" id="SSF46785">
    <property type="entry name" value="Winged helix' DNA-binding domain"/>
    <property type="match status" value="1"/>
</dbReference>
<accession>A0A0U3QK31</accession>
<proteinExistence type="predicted"/>
<dbReference type="InterPro" id="IPR008920">
    <property type="entry name" value="TF_FadR/GntR_C"/>
</dbReference>
<evidence type="ECO:0000259" key="5">
    <source>
        <dbReference type="PROSITE" id="PS50949"/>
    </source>
</evidence>
<dbReference type="Pfam" id="PF07729">
    <property type="entry name" value="FCD"/>
    <property type="match status" value="1"/>
</dbReference>
<gene>
    <name evidence="6" type="ORF">AU252_01410</name>
</gene>
<feature type="domain" description="HTH gntR-type" evidence="5">
    <location>
        <begin position="15"/>
        <end position="82"/>
    </location>
</feature>
<evidence type="ECO:0000256" key="1">
    <source>
        <dbReference type="ARBA" id="ARBA00023015"/>
    </source>
</evidence>
<dbReference type="InterPro" id="IPR000524">
    <property type="entry name" value="Tscrpt_reg_HTH_GntR"/>
</dbReference>
<evidence type="ECO:0000256" key="3">
    <source>
        <dbReference type="ARBA" id="ARBA00023163"/>
    </source>
</evidence>
<feature type="region of interest" description="Disordered" evidence="4">
    <location>
        <begin position="245"/>
        <end position="267"/>
    </location>
</feature>
<dbReference type="GO" id="GO:0003677">
    <property type="term" value="F:DNA binding"/>
    <property type="evidence" value="ECO:0007669"/>
    <property type="project" value="UniProtKB-KW"/>
</dbReference>
<dbReference type="AlphaFoldDB" id="A0A0U3QK31"/>
<feature type="compositionally biased region" description="Basic and acidic residues" evidence="4">
    <location>
        <begin position="258"/>
        <end position="267"/>
    </location>
</feature>
<dbReference type="EMBL" id="CP013747">
    <property type="protein sequence ID" value="ALV39989.1"/>
    <property type="molecule type" value="Genomic_DNA"/>
</dbReference>
<dbReference type="SMART" id="SM00345">
    <property type="entry name" value="HTH_GNTR"/>
    <property type="match status" value="1"/>
</dbReference>
<dbReference type="KEGG" id="psul:AU252_01410"/>
<keyword evidence="3" id="KW-0804">Transcription</keyword>
<dbReference type="Pfam" id="PF00392">
    <property type="entry name" value="GntR"/>
    <property type="match status" value="1"/>
</dbReference>
<keyword evidence="1" id="KW-0805">Transcription regulation</keyword>
<dbReference type="PROSITE" id="PS50949">
    <property type="entry name" value="HTH_GNTR"/>
    <property type="match status" value="1"/>
</dbReference>
<dbReference type="PANTHER" id="PTHR43537:SF49">
    <property type="entry name" value="TRANSCRIPTIONAL REGULATORY PROTEIN"/>
    <property type="match status" value="1"/>
</dbReference>
<evidence type="ECO:0000313" key="6">
    <source>
        <dbReference type="EMBL" id="ALV39989.1"/>
    </source>
</evidence>
<name>A0A0U3QK31_9MICC</name>
<dbReference type="Gene3D" id="1.10.10.10">
    <property type="entry name" value="Winged helix-like DNA-binding domain superfamily/Winged helix DNA-binding domain"/>
    <property type="match status" value="1"/>
</dbReference>
<sequence length="267" mass="30028">MNPSLRGDDALQRPGTDVVRVHADLRTMILDCTLEPGRRVSKTELSRLTGAGRTPLREALRMLQQEGLVTAELNRRVTIAAFDLDDVDSIYAYRVSMEAAALRVTGPLLTDLDLHELDRTMTLMGAAIERGDHDAFEPPHRRFHDLLTAHVQEGVRARMAIDIDRAERVRRVMHGGQHALDRADYEHREILEACRARDGVTASRLLASHIARSAFYVAAQLDPTYDPVLTRTVLRMVLGEETLETPKRSVGRQPPSVRDWREKEASA</sequence>
<protein>
    <recommendedName>
        <fullName evidence="5">HTH gntR-type domain-containing protein</fullName>
    </recommendedName>
</protein>
<dbReference type="Gene3D" id="1.20.120.530">
    <property type="entry name" value="GntR ligand-binding domain-like"/>
    <property type="match status" value="1"/>
</dbReference>
<keyword evidence="2" id="KW-0238">DNA-binding</keyword>
<dbReference type="Proteomes" id="UP000065151">
    <property type="component" value="Chromosome"/>
</dbReference>
<dbReference type="InterPro" id="IPR036388">
    <property type="entry name" value="WH-like_DNA-bd_sf"/>
</dbReference>
<evidence type="ECO:0000313" key="7">
    <source>
        <dbReference type="Proteomes" id="UP000065151"/>
    </source>
</evidence>
<dbReference type="RefSeq" id="WP_058929202.1">
    <property type="nucleotide sequence ID" value="NZ_CP013747.1"/>
</dbReference>
<reference evidence="6 7" key="1">
    <citation type="submission" date="2015-12" db="EMBL/GenBank/DDBJ databases">
        <authorList>
            <person name="Shamseldin A."/>
            <person name="Moawad H."/>
            <person name="Abd El-Rahim W.M."/>
            <person name="Sadowsky M.J."/>
        </authorList>
    </citation>
    <scope>NUCLEOTIDE SEQUENCE [LARGE SCALE GENOMIC DNA]</scope>
    <source>
        <strain evidence="6 7">Ar51</strain>
    </source>
</reference>
<dbReference type="GO" id="GO:0003700">
    <property type="term" value="F:DNA-binding transcription factor activity"/>
    <property type="evidence" value="ECO:0007669"/>
    <property type="project" value="InterPro"/>
</dbReference>
<organism evidence="6">
    <name type="scientific">Pseudarthrobacter sulfonivorans</name>
    <dbReference type="NCBI Taxonomy" id="121292"/>
    <lineage>
        <taxon>Bacteria</taxon>
        <taxon>Bacillati</taxon>
        <taxon>Actinomycetota</taxon>
        <taxon>Actinomycetes</taxon>
        <taxon>Micrococcales</taxon>
        <taxon>Micrococcaceae</taxon>
        <taxon>Pseudarthrobacter</taxon>
    </lineage>
</organism>
<dbReference type="InterPro" id="IPR011711">
    <property type="entry name" value="GntR_C"/>
</dbReference>
<dbReference type="SUPFAM" id="SSF48008">
    <property type="entry name" value="GntR ligand-binding domain-like"/>
    <property type="match status" value="1"/>
</dbReference>
<dbReference type="STRING" id="121292.AU252_01410"/>